<proteinExistence type="predicted"/>
<dbReference type="AlphaFoldDB" id="A0A330H199"/>
<accession>A0A330H199</accession>
<comment type="caution">
    <text evidence="1">The sequence shown here is derived from an EMBL/GenBank/DDBJ whole genome shotgun (WGS) entry which is preliminary data.</text>
</comment>
<dbReference type="EMBL" id="QMBQ01000001">
    <property type="protein sequence ID" value="RAZ79787.1"/>
    <property type="molecule type" value="Genomic_DNA"/>
</dbReference>
<reference evidence="2" key="1">
    <citation type="submission" date="2018-06" db="EMBL/GenBank/DDBJ databases">
        <authorList>
            <person name="Helene L.C."/>
            <person name="Dall'Agnol R."/>
            <person name="Delamuta J.R."/>
            <person name="Hungria M."/>
        </authorList>
    </citation>
    <scope>NUCLEOTIDE SEQUENCE [LARGE SCALE GENOMIC DNA]</scope>
    <source>
        <strain evidence="2">CNPSo 3140</strain>
    </source>
</reference>
<reference evidence="1 2" key="2">
    <citation type="submission" date="2018-07" db="EMBL/GenBank/DDBJ databases">
        <title>Diversity of Mesorhizobium strains in Brazil.</title>
        <authorList>
            <person name="Helene L.C.F."/>
            <person name="Dall'Agnol R."/>
            <person name="Delamuta J.R.M."/>
            <person name="Hungria M."/>
        </authorList>
    </citation>
    <scope>NUCLEOTIDE SEQUENCE [LARGE SCALE GENOMIC DNA]</scope>
    <source>
        <strain evidence="1 2">CNPSo 3140</strain>
    </source>
</reference>
<name>A0A330H199_9HYPH</name>
<organism evidence="1 2">
    <name type="scientific">Mesorhizobium atlanticum</name>
    <dbReference type="NCBI Taxonomy" id="2233532"/>
    <lineage>
        <taxon>Bacteria</taxon>
        <taxon>Pseudomonadati</taxon>
        <taxon>Pseudomonadota</taxon>
        <taxon>Alphaproteobacteria</taxon>
        <taxon>Hyphomicrobiales</taxon>
        <taxon>Phyllobacteriaceae</taxon>
        <taxon>Mesorhizobium</taxon>
    </lineage>
</organism>
<protein>
    <submittedName>
        <fullName evidence="1">Uncharacterized protein</fullName>
    </submittedName>
</protein>
<sequence>MSARAFVCGPAKRRRDPIAGRGPVEGDAISPGFDPYDCVLLDAAGADFLTVAKTIRRSVWSAV</sequence>
<keyword evidence="2" id="KW-1185">Reference proteome</keyword>
<evidence type="ECO:0000313" key="2">
    <source>
        <dbReference type="Proteomes" id="UP000251956"/>
    </source>
</evidence>
<dbReference type="Proteomes" id="UP000251956">
    <property type="component" value="Unassembled WGS sequence"/>
</dbReference>
<gene>
    <name evidence="1" type="ORF">DPM35_00315</name>
</gene>
<evidence type="ECO:0000313" key="1">
    <source>
        <dbReference type="EMBL" id="RAZ79787.1"/>
    </source>
</evidence>